<proteinExistence type="predicted"/>
<dbReference type="EMBL" id="GGEC01080987">
    <property type="protein sequence ID" value="MBX61471.1"/>
    <property type="molecule type" value="Transcribed_RNA"/>
</dbReference>
<evidence type="ECO:0000313" key="1">
    <source>
        <dbReference type="EMBL" id="MBX61471.1"/>
    </source>
</evidence>
<sequence>MTLSEKQSGMELQTLLSG</sequence>
<reference evidence="1" key="1">
    <citation type="submission" date="2018-02" db="EMBL/GenBank/DDBJ databases">
        <title>Rhizophora mucronata_Transcriptome.</title>
        <authorList>
            <person name="Meera S.P."/>
            <person name="Sreeshan A."/>
            <person name="Augustine A."/>
        </authorList>
    </citation>
    <scope>NUCLEOTIDE SEQUENCE</scope>
    <source>
        <tissue evidence="1">Leaf</tissue>
    </source>
</reference>
<organism evidence="1">
    <name type="scientific">Rhizophora mucronata</name>
    <name type="common">Asiatic mangrove</name>
    <dbReference type="NCBI Taxonomy" id="61149"/>
    <lineage>
        <taxon>Eukaryota</taxon>
        <taxon>Viridiplantae</taxon>
        <taxon>Streptophyta</taxon>
        <taxon>Embryophyta</taxon>
        <taxon>Tracheophyta</taxon>
        <taxon>Spermatophyta</taxon>
        <taxon>Magnoliopsida</taxon>
        <taxon>eudicotyledons</taxon>
        <taxon>Gunneridae</taxon>
        <taxon>Pentapetalae</taxon>
        <taxon>rosids</taxon>
        <taxon>fabids</taxon>
        <taxon>Malpighiales</taxon>
        <taxon>Rhizophoraceae</taxon>
        <taxon>Rhizophora</taxon>
    </lineage>
</organism>
<protein>
    <submittedName>
        <fullName evidence="1">Uncharacterized protein</fullName>
    </submittedName>
</protein>
<dbReference type="AlphaFoldDB" id="A0A2P2Q3B1"/>
<accession>A0A2P2Q3B1</accession>
<name>A0A2P2Q3B1_RHIMU</name>